<sequence>MQQLTASEVEMCKQAVARSSSRLEQSSHPSPQKHAALKKEVRIASKAPRLGGIIAVGTAVTSKGTRMSDVTQSPFFTILLPSFLETFSPNTISHDGSSRFRYRFYVGCDAGDKLYDSEAARKKFSELFVRRVGHHRTNGFDDGVSKDDSEDLIGLRLMSLEGTSGAPSWAVAALMKRAYDDGADWLFQLNDDARLLTLGWELRLTGALASNQVTRLLGVTGPTDLTNPRIFTHVFVHRTHLEIHGSFFPPAFRNYYSDDWISAVYGTSSTFRLPDVKMKHETKKQKTGKIERYKPDMSARKALGKQVEDGTKRVLRWLRVRGQDPLRFPLDSVCGFVPLAGYSYVISRSSNESLPSENDGGVR</sequence>
<organism evidence="1">
    <name type="scientific">Octactis speculum</name>
    <dbReference type="NCBI Taxonomy" id="3111310"/>
    <lineage>
        <taxon>Eukaryota</taxon>
        <taxon>Sar</taxon>
        <taxon>Stramenopiles</taxon>
        <taxon>Ochrophyta</taxon>
        <taxon>Dictyochophyceae</taxon>
        <taxon>Dictyochales</taxon>
        <taxon>Dictyochaceae</taxon>
        <taxon>Octactis</taxon>
    </lineage>
</organism>
<dbReference type="AlphaFoldDB" id="A0A7S2CTF8"/>
<name>A0A7S2CTF8_9STRA</name>
<protein>
    <submittedName>
        <fullName evidence="1">Uncharacterized protein</fullName>
    </submittedName>
</protein>
<gene>
    <name evidence="1" type="ORF">DSPE1174_LOCUS16971</name>
</gene>
<reference evidence="1" key="1">
    <citation type="submission" date="2021-01" db="EMBL/GenBank/DDBJ databases">
        <authorList>
            <person name="Corre E."/>
            <person name="Pelletier E."/>
            <person name="Niang G."/>
            <person name="Scheremetjew M."/>
            <person name="Finn R."/>
            <person name="Kale V."/>
            <person name="Holt S."/>
            <person name="Cochrane G."/>
            <person name="Meng A."/>
            <person name="Brown T."/>
            <person name="Cohen L."/>
        </authorList>
    </citation>
    <scope>NUCLEOTIDE SEQUENCE</scope>
    <source>
        <strain evidence="1">CCMP1381</strain>
    </source>
</reference>
<proteinExistence type="predicted"/>
<evidence type="ECO:0000313" key="1">
    <source>
        <dbReference type="EMBL" id="CAD9434770.1"/>
    </source>
</evidence>
<accession>A0A7S2CTF8</accession>
<dbReference type="EMBL" id="HBGS01032992">
    <property type="protein sequence ID" value="CAD9434770.1"/>
    <property type="molecule type" value="Transcribed_RNA"/>
</dbReference>